<reference evidence="1 2" key="1">
    <citation type="submission" date="2017-12" db="EMBL/GenBank/DDBJ databases">
        <authorList>
            <person name="Hurst M.R.H."/>
        </authorList>
    </citation>
    <scope>NUCLEOTIDE SEQUENCE [LARGE SCALE GENOMIC DNA]</scope>
    <source>
        <strain evidence="1 2">SY-3-19</strain>
    </source>
</reference>
<evidence type="ECO:0000313" key="2">
    <source>
        <dbReference type="Proteomes" id="UP000239504"/>
    </source>
</evidence>
<keyword evidence="2" id="KW-1185">Reference proteome</keyword>
<comment type="caution">
    <text evidence="1">The sequence shown here is derived from an EMBL/GenBank/DDBJ whole genome shotgun (WGS) entry which is preliminary data.</text>
</comment>
<proteinExistence type="predicted"/>
<accession>A0A2S7K9M9</accession>
<sequence>MIFNNKGVDSKDVFYDNISFFSKNLPGTIFNADHKNLNQFRILLLDACTENKGEIEEIRKVLAQRFSKVVYEEEKCSTVSLQRDEACLWGSPHDDEVVADAHFLKASIEERLNVLGGESQQQCTVHLEYRKKPNQDFSQAEAVKIRDSVNTLTVLSELYAFPVLLVDYQNRSIRILFYADCEFKAFYTKRLLEVARTIGQDDLLHEYHMVVR</sequence>
<gene>
    <name evidence="1" type="ORF">CW354_04505</name>
</gene>
<dbReference type="EMBL" id="PJCH01000003">
    <property type="protein sequence ID" value="PQA89205.1"/>
    <property type="molecule type" value="Genomic_DNA"/>
</dbReference>
<dbReference type="Proteomes" id="UP000239504">
    <property type="component" value="Unassembled WGS sequence"/>
</dbReference>
<protein>
    <submittedName>
        <fullName evidence="1">Uncharacterized protein</fullName>
    </submittedName>
</protein>
<organism evidence="1 2">
    <name type="scientific">Hyphococcus luteus</name>
    <dbReference type="NCBI Taxonomy" id="2058213"/>
    <lineage>
        <taxon>Bacteria</taxon>
        <taxon>Pseudomonadati</taxon>
        <taxon>Pseudomonadota</taxon>
        <taxon>Alphaproteobacteria</taxon>
        <taxon>Parvularculales</taxon>
        <taxon>Parvularculaceae</taxon>
        <taxon>Hyphococcus</taxon>
    </lineage>
</organism>
<dbReference type="AlphaFoldDB" id="A0A2S7K9M9"/>
<name>A0A2S7K9M9_9PROT</name>
<evidence type="ECO:0000313" key="1">
    <source>
        <dbReference type="EMBL" id="PQA89205.1"/>
    </source>
</evidence>